<keyword evidence="1 3" id="KW-0560">Oxidoreductase</keyword>
<organism evidence="3 4">
    <name type="scientific">Desulfobacula toluolica (strain DSM 7467 / Tol2)</name>
    <dbReference type="NCBI Taxonomy" id="651182"/>
    <lineage>
        <taxon>Bacteria</taxon>
        <taxon>Pseudomonadati</taxon>
        <taxon>Thermodesulfobacteriota</taxon>
        <taxon>Desulfobacteria</taxon>
        <taxon>Desulfobacterales</taxon>
        <taxon>Desulfobacteraceae</taxon>
        <taxon>Desulfobacula</taxon>
    </lineage>
</organism>
<name>K0NT68_DESTT</name>
<dbReference type="InterPro" id="IPR011766">
    <property type="entry name" value="TPP_enzyme_TPP-bd"/>
</dbReference>
<evidence type="ECO:0000256" key="1">
    <source>
        <dbReference type="ARBA" id="ARBA00023002"/>
    </source>
</evidence>
<reference evidence="3 4" key="1">
    <citation type="journal article" date="2013" name="Environ. Microbiol.">
        <title>Complete genome, catabolic sub-proteomes and key-metabolites of Desulfobacula toluolica Tol2, a marine, aromatic compound-degrading, sulfate-reducing bacterium.</title>
        <authorList>
            <person name="Wohlbrand L."/>
            <person name="Jacob J.H."/>
            <person name="Kube M."/>
            <person name="Mussmann M."/>
            <person name="Jarling R."/>
            <person name="Beck A."/>
            <person name="Amann R."/>
            <person name="Wilkes H."/>
            <person name="Reinhardt R."/>
            <person name="Rabus R."/>
        </authorList>
    </citation>
    <scope>NUCLEOTIDE SEQUENCE [LARGE SCALE GENOMIC DNA]</scope>
    <source>
        <strain evidence="4">DSM 7467 / Tol2</strain>
    </source>
</reference>
<dbReference type="EMBL" id="FO203503">
    <property type="protein sequence ID" value="CCK82242.1"/>
    <property type="molecule type" value="Genomic_DNA"/>
</dbReference>
<evidence type="ECO:0000313" key="4">
    <source>
        <dbReference type="Proteomes" id="UP000007347"/>
    </source>
</evidence>
<accession>K0NT68</accession>
<dbReference type="HOGENOM" id="CLU_058423_0_0_7"/>
<feature type="domain" description="Thiamine pyrophosphate enzyme TPP-binding" evidence="2">
    <location>
        <begin position="55"/>
        <end position="203"/>
    </location>
</feature>
<dbReference type="AlphaFoldDB" id="K0NT68"/>
<keyword evidence="4" id="KW-1185">Reference proteome</keyword>
<protein>
    <submittedName>
        <fullName evidence="3">PorB: pyruvate synthase, beta subunit</fullName>
        <ecNumber evidence="3">1.2.7.1</ecNumber>
    </submittedName>
</protein>
<sequence length="298" mass="32815">MKQGFVHGELMMPGHLACQGCGGTLVMKHALEAIGPNMVLVIPACCWTVIPGNFPSSALNVAVLHTAPATSGAAASGIRAALDVKGMHDTKILVFAGDGETFDNGLQSLSGAAERNEDIIYICYDTGACLNIVVQRSLATFQNVCETTSSLSQPKSKNKKNMIRIMSGHKIPYCATANIAFPDDLYRKVKNAADIKGTCFIHVLSACPSGWKIPPEKAVEISRLATCSKAFPLYEVFNGEEYRITMEPDEVLVEDYLQPQGRFRHLKETDLDIIQERVDYEWKILLQRSMIEPFRINF</sequence>
<dbReference type="RefSeq" id="WP_014959422.1">
    <property type="nucleotide sequence ID" value="NC_018645.1"/>
</dbReference>
<dbReference type="Gene3D" id="3.40.50.970">
    <property type="match status" value="2"/>
</dbReference>
<dbReference type="OrthoDB" id="9794954at2"/>
<gene>
    <name evidence="3" type="primary">porB</name>
    <name evidence="3" type="ordered locus">TOL2_C40860</name>
</gene>
<keyword evidence="3" id="KW-0670">Pyruvate</keyword>
<dbReference type="Proteomes" id="UP000007347">
    <property type="component" value="Chromosome"/>
</dbReference>
<proteinExistence type="predicted"/>
<dbReference type="Pfam" id="PF02775">
    <property type="entry name" value="TPP_enzyme_C"/>
    <property type="match status" value="1"/>
</dbReference>
<dbReference type="PATRIC" id="fig|651182.5.peg.4811"/>
<dbReference type="InterPro" id="IPR029061">
    <property type="entry name" value="THDP-binding"/>
</dbReference>
<evidence type="ECO:0000313" key="3">
    <source>
        <dbReference type="EMBL" id="CCK82242.1"/>
    </source>
</evidence>
<dbReference type="EC" id="1.2.7.1" evidence="3"/>
<dbReference type="GO" id="GO:0030976">
    <property type="term" value="F:thiamine pyrophosphate binding"/>
    <property type="evidence" value="ECO:0007669"/>
    <property type="project" value="InterPro"/>
</dbReference>
<dbReference type="InterPro" id="IPR051479">
    <property type="entry name" value="PorB-like"/>
</dbReference>
<dbReference type="PANTHER" id="PTHR42897:SF1">
    <property type="entry name" value="2-OXOACID OXIDOREDUCTASE (FERREDOXIN)"/>
    <property type="match status" value="1"/>
</dbReference>
<dbReference type="GO" id="GO:0019164">
    <property type="term" value="F:pyruvate synthase activity"/>
    <property type="evidence" value="ECO:0007669"/>
    <property type="project" value="UniProtKB-EC"/>
</dbReference>
<dbReference type="SUPFAM" id="SSF52518">
    <property type="entry name" value="Thiamin diphosphate-binding fold (THDP-binding)"/>
    <property type="match status" value="1"/>
</dbReference>
<dbReference type="KEGG" id="dto:TOL2_C40860"/>
<dbReference type="STRING" id="651182.TOL2_C40860"/>
<dbReference type="PANTHER" id="PTHR42897">
    <property type="entry name" value="PYRUVATE SYNTHASE SUBUNIT PORB"/>
    <property type="match status" value="1"/>
</dbReference>
<evidence type="ECO:0000259" key="2">
    <source>
        <dbReference type="Pfam" id="PF02775"/>
    </source>
</evidence>